<accession>A0ABM5V2N1</accession>
<evidence type="ECO:0000313" key="2">
    <source>
        <dbReference type="Proteomes" id="UP000063429"/>
    </source>
</evidence>
<gene>
    <name evidence="1" type="ORF">F506_15140</name>
</gene>
<proteinExistence type="predicted"/>
<evidence type="ECO:0008006" key="3">
    <source>
        <dbReference type="Google" id="ProtNLM"/>
    </source>
</evidence>
<protein>
    <recommendedName>
        <fullName evidence="3">YdaS antitoxin of YdaST toxin-antitoxin system</fullName>
    </recommendedName>
</protein>
<dbReference type="RefSeq" id="WP_053198744.1">
    <property type="nucleotide sequence ID" value="NZ_CP011409.1"/>
</dbReference>
<dbReference type="EMBL" id="CP011409">
    <property type="protein sequence ID" value="AKZ63821.1"/>
    <property type="molecule type" value="Genomic_DNA"/>
</dbReference>
<organism evidence="1 2">
    <name type="scientific">Herbaspirillum hiltneri N3</name>
    <dbReference type="NCBI Taxonomy" id="1262470"/>
    <lineage>
        <taxon>Bacteria</taxon>
        <taxon>Pseudomonadati</taxon>
        <taxon>Pseudomonadota</taxon>
        <taxon>Betaproteobacteria</taxon>
        <taxon>Burkholderiales</taxon>
        <taxon>Oxalobacteraceae</taxon>
        <taxon>Herbaspirillum</taxon>
    </lineage>
</organism>
<keyword evidence="2" id="KW-1185">Reference proteome</keyword>
<dbReference type="Proteomes" id="UP000063429">
    <property type="component" value="Chromosome"/>
</dbReference>
<name>A0ABM5V2N1_9BURK</name>
<evidence type="ECO:0000313" key="1">
    <source>
        <dbReference type="EMBL" id="AKZ63821.1"/>
    </source>
</evidence>
<sequence>MTLIDYLNSVPMDRRAALAAYCETSFDYLRQIGYGNRPCSPLIAVCLERASQGLITRKDLFPNDWARLWPELDDKQD</sequence>
<reference evidence="2" key="1">
    <citation type="journal article" date="2015" name="Genome Announc.">
        <title>Complete Genome Sequence of Herbaspirillum hiltneri N3 (DSM 17495), Isolated from Surface-Sterilized Wheat Roots.</title>
        <authorList>
            <person name="Guizelini D."/>
            <person name="Saizaki P.M."/>
            <person name="Coimbra N.A."/>
            <person name="Weiss V.A."/>
            <person name="Faoro H."/>
            <person name="Sfeir M.Z."/>
            <person name="Baura V.A."/>
            <person name="Monteiro R.A."/>
            <person name="Chubatsu L.S."/>
            <person name="Souza E.M."/>
            <person name="Cruz L.M."/>
            <person name="Pedrosa F.O."/>
            <person name="Raittz R.T."/>
            <person name="Marchaukoski J.N."/>
            <person name="Steffens M.B."/>
        </authorList>
    </citation>
    <scope>NUCLEOTIDE SEQUENCE [LARGE SCALE GENOMIC DNA]</scope>
    <source>
        <strain evidence="2">N3</strain>
    </source>
</reference>